<sequence length="460" mass="51773">MKIIDRAFRLQLITIILGIGLGGAARAQQWVNPHYDAHHLDYRDLGFPSQNLIPADNSMITALLAHSNGLVYGATSGRQQSYLFLYNRYINKVRPLGKIGAEQGVHHALLEGPDGSVYIGTGLNVLSPVRLSGKFPVEYEGVEKQLWKDIKKPYENYAGGRLFRYDPKAGDSRRYTNDDFCPLTDLGVPVKGNTIYAMAWSADRRLIYGITYPDAHFFSFDIETKKVRDYGEFLAKRVYNGPERHWRSIPRALWCDEKTGMIYTSGDNGWLVRFDPGAGKFSLTTMRLPGEYWESLRSMDYPVIEGFARDEKGSLFAGTNDGVLVRIDLDSQKLRALGKPRVQRRMRAISAGLDGKIYMLCGETDMMCKLYSYDPEGEGGFHDLGILAVDRSPYYAKRAYRFDAMAVGVDGTLFIGESDRRGKLFLHLPVSEPFPGFMNPTNAAVERMRLETPAIIPEAL</sequence>
<reference evidence="1 2" key="1">
    <citation type="submission" date="2016-01" db="EMBL/GenBank/DDBJ databases">
        <title>High potential of lignocellulose degradation of a new Verrucomicrobia species.</title>
        <authorList>
            <person name="Wang Y."/>
            <person name="Shi Y."/>
            <person name="Qiu Z."/>
            <person name="Liu S."/>
            <person name="Yang H."/>
        </authorList>
    </citation>
    <scope>NUCLEOTIDE SEQUENCE [LARGE SCALE GENOMIC DNA]</scope>
    <source>
        <strain evidence="1 2">TSB47</strain>
    </source>
</reference>
<organism evidence="1 2">
    <name type="scientific">Termitidicoccus mucosus</name>
    <dbReference type="NCBI Taxonomy" id="1184151"/>
    <lineage>
        <taxon>Bacteria</taxon>
        <taxon>Pseudomonadati</taxon>
        <taxon>Verrucomicrobiota</taxon>
        <taxon>Opitutia</taxon>
        <taxon>Opitutales</taxon>
        <taxon>Opitutaceae</taxon>
        <taxon>Termitidicoccus</taxon>
    </lineage>
</organism>
<proteinExistence type="predicted"/>
<dbReference type="Proteomes" id="UP000078486">
    <property type="component" value="Unassembled WGS sequence"/>
</dbReference>
<dbReference type="EMBL" id="LRRQ01000076">
    <property type="protein sequence ID" value="OAM89741.1"/>
    <property type="molecule type" value="Genomic_DNA"/>
</dbReference>
<protein>
    <submittedName>
        <fullName evidence="1">Uncharacterized protein</fullName>
    </submittedName>
</protein>
<dbReference type="STRING" id="1184151.AW736_10420"/>
<dbReference type="SUPFAM" id="SSF63829">
    <property type="entry name" value="Calcium-dependent phosphotriesterase"/>
    <property type="match status" value="1"/>
</dbReference>
<evidence type="ECO:0000313" key="2">
    <source>
        <dbReference type="Proteomes" id="UP000078486"/>
    </source>
</evidence>
<dbReference type="AlphaFoldDB" id="A0A178IJ91"/>
<dbReference type="InterPro" id="IPR015943">
    <property type="entry name" value="WD40/YVTN_repeat-like_dom_sf"/>
</dbReference>
<evidence type="ECO:0000313" key="1">
    <source>
        <dbReference type="EMBL" id="OAM89741.1"/>
    </source>
</evidence>
<keyword evidence="2" id="KW-1185">Reference proteome</keyword>
<dbReference type="RefSeq" id="WP_145928762.1">
    <property type="nucleotide sequence ID" value="NZ_CP109796.1"/>
</dbReference>
<dbReference type="Gene3D" id="2.130.10.10">
    <property type="entry name" value="YVTN repeat-like/Quinoprotein amine dehydrogenase"/>
    <property type="match status" value="1"/>
</dbReference>
<name>A0A178IJ91_9BACT</name>
<dbReference type="OrthoDB" id="1550338at2"/>
<accession>A0A178IJ91</accession>
<comment type="caution">
    <text evidence="1">The sequence shown here is derived from an EMBL/GenBank/DDBJ whole genome shotgun (WGS) entry which is preliminary data.</text>
</comment>
<gene>
    <name evidence="1" type="ORF">AW736_10420</name>
</gene>